<gene>
    <name evidence="2" type="ORF">SAMN05421869_13685</name>
</gene>
<dbReference type="RefSeq" id="WP_176993771.1">
    <property type="nucleotide sequence ID" value="NZ_FNDJ01000036.1"/>
</dbReference>
<proteinExistence type="predicted"/>
<evidence type="ECO:0000256" key="1">
    <source>
        <dbReference type="SAM" id="MobiDB-lite"/>
    </source>
</evidence>
<protein>
    <submittedName>
        <fullName evidence="2">Uncharacterized protein</fullName>
    </submittedName>
</protein>
<organism evidence="2 3">
    <name type="scientific">Nonomuraea jiangxiensis</name>
    <dbReference type="NCBI Taxonomy" id="633440"/>
    <lineage>
        <taxon>Bacteria</taxon>
        <taxon>Bacillati</taxon>
        <taxon>Actinomycetota</taxon>
        <taxon>Actinomycetes</taxon>
        <taxon>Streptosporangiales</taxon>
        <taxon>Streptosporangiaceae</taxon>
        <taxon>Nonomuraea</taxon>
    </lineage>
</organism>
<dbReference type="Proteomes" id="UP000199202">
    <property type="component" value="Unassembled WGS sequence"/>
</dbReference>
<evidence type="ECO:0000313" key="2">
    <source>
        <dbReference type="EMBL" id="SDM12097.1"/>
    </source>
</evidence>
<dbReference type="EMBL" id="FNDJ01000036">
    <property type="protein sequence ID" value="SDM12097.1"/>
    <property type="molecule type" value="Genomic_DNA"/>
</dbReference>
<accession>A0A1G9QNE9</accession>
<dbReference type="AlphaFoldDB" id="A0A1G9QNE9"/>
<dbReference type="STRING" id="633440.SAMN05421869_13685"/>
<reference evidence="2 3" key="1">
    <citation type="submission" date="2016-10" db="EMBL/GenBank/DDBJ databases">
        <authorList>
            <person name="de Groot N.N."/>
        </authorList>
    </citation>
    <scope>NUCLEOTIDE SEQUENCE [LARGE SCALE GENOMIC DNA]</scope>
    <source>
        <strain evidence="2 3">CGMCC 4.6533</strain>
    </source>
</reference>
<evidence type="ECO:0000313" key="3">
    <source>
        <dbReference type="Proteomes" id="UP000199202"/>
    </source>
</evidence>
<sequence>MMTTERQSKETTAPPGTVWVANKTGTDDGGPGLGRVGRRDPTRPQVSRSR</sequence>
<feature type="region of interest" description="Disordered" evidence="1">
    <location>
        <begin position="1"/>
        <end position="50"/>
    </location>
</feature>
<keyword evidence="3" id="KW-1185">Reference proteome</keyword>
<name>A0A1G9QNE9_9ACTN</name>